<keyword evidence="3" id="KW-0238">DNA-binding</keyword>
<reference evidence="5 6" key="1">
    <citation type="submission" date="2018-03" db="EMBL/GenBank/DDBJ databases">
        <title>Genomic Encyclopedia of Archaeal and Bacterial Type Strains, Phase II (KMG-II): from individual species to whole genera.</title>
        <authorList>
            <person name="Goeker M."/>
        </authorList>
    </citation>
    <scope>NUCLEOTIDE SEQUENCE [LARGE SCALE GENOMIC DNA]</scope>
    <source>
        <strain evidence="5 6">DSM 17586</strain>
    </source>
</reference>
<keyword evidence="2" id="KW-0680">Restriction system</keyword>
<proteinExistence type="inferred from homology"/>
<comment type="caution">
    <text evidence="5">The sequence shown here is derived from an EMBL/GenBank/DDBJ whole genome shotgun (WGS) entry which is preliminary data.</text>
</comment>
<dbReference type="InterPro" id="IPR044946">
    <property type="entry name" value="Restrct_endonuc_typeI_TRD_sf"/>
</dbReference>
<sequence length="385" mass="44160">MNWPLVKLGDVCTLLNGRAYKKDELLQDGKYPVLRVGNFFSNREWYYSDLELPEKNYCERGDLLYAWSASFGPRIWDGCKVIYHYHIWKVEIDESKVDKNYLCHVLEKDVEDIKREQGTGSTMIHVTKTAMENREIPLPPLAEQKRIAVILDKADALRRKRQQAIDLADQFLRSVFLEMFGDPVTNPMGWPTKPLSQMASVITGYPFKSSDYIEESKGTVRLCRGANVLPGALDWKDTRFWSRDRLDGLDDYLLEQGDIILAMDRPWISSGLKVCHAEVSDIPTYLVQRVARIRAGTQSMQDLIYASIDSVAFERHCCPTETTIPHISPVELKAFPIFDVPADLLERFSRVVRTSLRKTKSFAFAEDQSEVLFSSISQQAFRGDL</sequence>
<dbReference type="InterPro" id="IPR000055">
    <property type="entry name" value="Restrct_endonuc_typeI_TRD"/>
</dbReference>
<gene>
    <name evidence="5" type="ORF">CLV44_11492</name>
</gene>
<dbReference type="OrthoDB" id="398435at2"/>
<dbReference type="EMBL" id="PYGI01000014">
    <property type="protein sequence ID" value="PSL13095.1"/>
    <property type="molecule type" value="Genomic_DNA"/>
</dbReference>
<name>A0A2P8EUI6_9GAMM</name>
<comment type="similarity">
    <text evidence="1">Belongs to the type-I restriction system S methylase family.</text>
</comment>
<dbReference type="GO" id="GO:0003677">
    <property type="term" value="F:DNA binding"/>
    <property type="evidence" value="ECO:0007669"/>
    <property type="project" value="UniProtKB-KW"/>
</dbReference>
<dbReference type="Proteomes" id="UP000242133">
    <property type="component" value="Unassembled WGS sequence"/>
</dbReference>
<evidence type="ECO:0000256" key="3">
    <source>
        <dbReference type="ARBA" id="ARBA00023125"/>
    </source>
</evidence>
<evidence type="ECO:0000313" key="6">
    <source>
        <dbReference type="Proteomes" id="UP000242133"/>
    </source>
</evidence>
<dbReference type="SUPFAM" id="SSF116734">
    <property type="entry name" value="DNA methylase specificity domain"/>
    <property type="match status" value="2"/>
</dbReference>
<dbReference type="CDD" id="cd17259">
    <property type="entry name" value="RMtype1_S_StySKI-TRD2-CR2_like"/>
    <property type="match status" value="1"/>
</dbReference>
<dbReference type="PANTHER" id="PTHR30408:SF12">
    <property type="entry name" value="TYPE I RESTRICTION ENZYME MJAVIII SPECIFICITY SUBUNIT"/>
    <property type="match status" value="1"/>
</dbReference>
<dbReference type="InterPro" id="IPR052021">
    <property type="entry name" value="Type-I_RS_S_subunit"/>
</dbReference>
<dbReference type="Gene3D" id="3.90.220.20">
    <property type="entry name" value="DNA methylase specificity domains"/>
    <property type="match status" value="2"/>
</dbReference>
<accession>A0A2P8EUI6</accession>
<protein>
    <submittedName>
        <fullName evidence="5">Type I restriction enzyme S subunit</fullName>
    </submittedName>
</protein>
<keyword evidence="6" id="KW-1185">Reference proteome</keyword>
<evidence type="ECO:0000259" key="4">
    <source>
        <dbReference type="Pfam" id="PF01420"/>
    </source>
</evidence>
<dbReference type="AlphaFoldDB" id="A0A2P8EUI6"/>
<dbReference type="RefSeq" id="WP_106592146.1">
    <property type="nucleotide sequence ID" value="NZ_PYGI01000014.1"/>
</dbReference>
<feature type="domain" description="Type I restriction modification DNA specificity" evidence="4">
    <location>
        <begin position="2"/>
        <end position="165"/>
    </location>
</feature>
<evidence type="ECO:0000313" key="5">
    <source>
        <dbReference type="EMBL" id="PSL13095.1"/>
    </source>
</evidence>
<organism evidence="5 6">
    <name type="scientific">Marinobacterium halophilum</name>
    <dbReference type="NCBI Taxonomy" id="267374"/>
    <lineage>
        <taxon>Bacteria</taxon>
        <taxon>Pseudomonadati</taxon>
        <taxon>Pseudomonadota</taxon>
        <taxon>Gammaproteobacteria</taxon>
        <taxon>Oceanospirillales</taxon>
        <taxon>Oceanospirillaceae</taxon>
        <taxon>Marinobacterium</taxon>
    </lineage>
</organism>
<evidence type="ECO:0000256" key="2">
    <source>
        <dbReference type="ARBA" id="ARBA00022747"/>
    </source>
</evidence>
<dbReference type="CDD" id="cd17254">
    <property type="entry name" value="RMtype1_S_FclI-TRD1-CR1_like"/>
    <property type="match status" value="1"/>
</dbReference>
<dbReference type="Pfam" id="PF01420">
    <property type="entry name" value="Methylase_S"/>
    <property type="match status" value="1"/>
</dbReference>
<dbReference type="GO" id="GO:0009307">
    <property type="term" value="P:DNA restriction-modification system"/>
    <property type="evidence" value="ECO:0007669"/>
    <property type="project" value="UniProtKB-KW"/>
</dbReference>
<evidence type="ECO:0000256" key="1">
    <source>
        <dbReference type="ARBA" id="ARBA00010923"/>
    </source>
</evidence>
<dbReference type="PANTHER" id="PTHR30408">
    <property type="entry name" value="TYPE-1 RESTRICTION ENZYME ECOKI SPECIFICITY PROTEIN"/>
    <property type="match status" value="1"/>
</dbReference>